<comment type="caution">
    <text evidence="3">The sequence shown here is derived from an EMBL/GenBank/DDBJ whole genome shotgun (WGS) entry which is preliminary data.</text>
</comment>
<evidence type="ECO:0000256" key="1">
    <source>
        <dbReference type="SAM" id="MobiDB-lite"/>
    </source>
</evidence>
<dbReference type="AlphaFoldDB" id="H7EJ40"/>
<dbReference type="PATRIC" id="fig|907348.3.peg.857"/>
<gene>
    <name evidence="3" type="ORF">TresaDRAFT_1801</name>
</gene>
<feature type="region of interest" description="Disordered" evidence="1">
    <location>
        <begin position="266"/>
        <end position="313"/>
    </location>
</feature>
<feature type="region of interest" description="Disordered" evidence="1">
    <location>
        <begin position="167"/>
        <end position="228"/>
    </location>
</feature>
<evidence type="ECO:0008006" key="5">
    <source>
        <dbReference type="Google" id="ProtNLM"/>
    </source>
</evidence>
<sequence length="503" mass="56785">MVNKKLLPAALLAALALAQPHAQKKNTPQKIEWVGDENALKYEVELRSDSDALFEPIETETTEPYLALSLPVGSYRYRVTVYDFLGRKADVSSWTSFVVERRVKPEIVAANDSVAAADGSVEIPIEVSDVEENSVVEMINPATNETIRGNLVIRGVRAQFDELPPGEWKIRVTNPGGESVETPESIRVSSKAEDDAKKKAEEEERLRKERAEKEKEEEIARLKDMFEKERAENERLQKELLAAADSTKTEKERLSLERERLKNERFDKEKADRDERERLERERKENEKAEKAELKRQEKERLEREKAEKEERKRLEKEAKRKYKEEHPYKPKEITVLAGLGFAAASYDGTVSETAGNGALSFDARVSYIPIKAGNFRFGAEAGAWRSAFEKEERFLTARLAFTEIDAKALAQMNVFKNGYVSAKAGFGLLMTGKEIEYTSHDEGVGQPASETFLDASFCAGVSLFWIPMTHLAVEAGLDFTHAAISSMPTGFILPYIRLGLRI</sequence>
<evidence type="ECO:0000313" key="3">
    <source>
        <dbReference type="EMBL" id="EIC02354.1"/>
    </source>
</evidence>
<proteinExistence type="predicted"/>
<dbReference type="EMBL" id="AGRW01000040">
    <property type="protein sequence ID" value="EIC02354.1"/>
    <property type="molecule type" value="Genomic_DNA"/>
</dbReference>
<dbReference type="PANTHER" id="PTHR31534">
    <property type="entry name" value="ATAXIN 7, ISOFORM A"/>
    <property type="match status" value="1"/>
</dbReference>
<evidence type="ECO:0000256" key="2">
    <source>
        <dbReference type="SAM" id="SignalP"/>
    </source>
</evidence>
<dbReference type="InterPro" id="IPR053109">
    <property type="entry name" value="Ser/Thr-Kinase-Related"/>
</dbReference>
<feature type="chain" id="PRO_5003609730" description="Outer membrane protein beta-barrel domain-containing protein" evidence="2">
    <location>
        <begin position="25"/>
        <end position="503"/>
    </location>
</feature>
<feature type="signal peptide" evidence="2">
    <location>
        <begin position="1"/>
        <end position="24"/>
    </location>
</feature>
<dbReference type="PANTHER" id="PTHR31534:SF3">
    <property type="entry name" value="HPC2-RELATED DOMAIN-CONTAINING PROTEIN"/>
    <property type="match status" value="1"/>
</dbReference>
<organism evidence="3 4">
    <name type="scientific">Treponema saccharophilum DSM 2985</name>
    <dbReference type="NCBI Taxonomy" id="907348"/>
    <lineage>
        <taxon>Bacteria</taxon>
        <taxon>Pseudomonadati</taxon>
        <taxon>Spirochaetota</taxon>
        <taxon>Spirochaetia</taxon>
        <taxon>Spirochaetales</taxon>
        <taxon>Treponemataceae</taxon>
        <taxon>Treponema</taxon>
    </lineage>
</organism>
<evidence type="ECO:0000313" key="4">
    <source>
        <dbReference type="Proteomes" id="UP000003571"/>
    </source>
</evidence>
<feature type="compositionally biased region" description="Basic and acidic residues" evidence="1">
    <location>
        <begin position="190"/>
        <end position="228"/>
    </location>
</feature>
<keyword evidence="4" id="KW-1185">Reference proteome</keyword>
<dbReference type="eggNOG" id="ENOG50302R7">
    <property type="taxonomic scope" value="Bacteria"/>
</dbReference>
<dbReference type="OrthoDB" id="363356at2"/>
<accession>H7EJ40</accession>
<dbReference type="Proteomes" id="UP000003571">
    <property type="component" value="Unassembled WGS sequence"/>
</dbReference>
<protein>
    <recommendedName>
        <fullName evidence="5">Outer membrane protein beta-barrel domain-containing protein</fullName>
    </recommendedName>
</protein>
<name>H7EJ40_9SPIR</name>
<dbReference type="RefSeq" id="WP_002703164.1">
    <property type="nucleotide sequence ID" value="NZ_AGRW01000040.1"/>
</dbReference>
<reference evidence="3 4" key="1">
    <citation type="submission" date="2011-09" db="EMBL/GenBank/DDBJ databases">
        <title>The draft genome of Treponema saccharophilum DSM 2985.</title>
        <authorList>
            <consortium name="US DOE Joint Genome Institute (JGI-PGF)"/>
            <person name="Lucas S."/>
            <person name="Copeland A."/>
            <person name="Lapidus A."/>
            <person name="Glavina del Rio T."/>
            <person name="Dalin E."/>
            <person name="Tice H."/>
            <person name="Bruce D."/>
            <person name="Goodwin L."/>
            <person name="Pitluck S."/>
            <person name="Peters L."/>
            <person name="Kyrpides N."/>
            <person name="Mavromatis K."/>
            <person name="Ivanova N."/>
            <person name="Markowitz V."/>
            <person name="Cheng J.-F."/>
            <person name="Hugenholtz P."/>
            <person name="Woyke T."/>
            <person name="Wu D."/>
            <person name="Gronow S."/>
            <person name="Wellnitz S."/>
            <person name="Brambilla E."/>
            <person name="Klenk H.-P."/>
            <person name="Eisen J.A."/>
        </authorList>
    </citation>
    <scope>NUCLEOTIDE SEQUENCE [LARGE SCALE GENOMIC DNA]</scope>
    <source>
        <strain evidence="3 4">DSM 2985</strain>
    </source>
</reference>
<dbReference type="STRING" id="907348.TresaDRAFT_1801"/>
<keyword evidence="2" id="KW-0732">Signal</keyword>